<dbReference type="KEGG" id="osn:115211594"/>
<dbReference type="Proteomes" id="UP000515154">
    <property type="component" value="Linkage group LG5"/>
</dbReference>
<keyword evidence="1" id="KW-1185">Reference proteome</keyword>
<dbReference type="InterPro" id="IPR012674">
    <property type="entry name" value="Calycin"/>
</dbReference>
<gene>
    <name evidence="2" type="primary">LOC115211594</name>
</gene>
<dbReference type="GO" id="GO:0008289">
    <property type="term" value="F:lipid binding"/>
    <property type="evidence" value="ECO:0007669"/>
    <property type="project" value="UniProtKB-KW"/>
</dbReference>
<dbReference type="CDD" id="cd00742">
    <property type="entry name" value="FABP"/>
    <property type="match status" value="1"/>
</dbReference>
<organism evidence="1 2">
    <name type="scientific">Octopus sinensis</name>
    <name type="common">East Asian common octopus</name>
    <dbReference type="NCBI Taxonomy" id="2607531"/>
    <lineage>
        <taxon>Eukaryota</taxon>
        <taxon>Metazoa</taxon>
        <taxon>Spiralia</taxon>
        <taxon>Lophotrochozoa</taxon>
        <taxon>Mollusca</taxon>
        <taxon>Cephalopoda</taxon>
        <taxon>Coleoidea</taxon>
        <taxon>Octopodiformes</taxon>
        <taxon>Octopoda</taxon>
        <taxon>Incirrata</taxon>
        <taxon>Octopodidae</taxon>
        <taxon>Octopus</taxon>
    </lineage>
</organism>
<evidence type="ECO:0000313" key="2">
    <source>
        <dbReference type="RefSeq" id="XP_029636025.1"/>
    </source>
</evidence>
<reference evidence="2" key="1">
    <citation type="submission" date="2025-08" db="UniProtKB">
        <authorList>
            <consortium name="RefSeq"/>
        </authorList>
    </citation>
    <scope>IDENTIFICATION</scope>
</reference>
<dbReference type="SUPFAM" id="SSF50814">
    <property type="entry name" value="Lipocalins"/>
    <property type="match status" value="1"/>
</dbReference>
<accession>A0A6P7SCY0</accession>
<dbReference type="AlphaFoldDB" id="A0A6P7SCY0"/>
<protein>
    <submittedName>
        <fullName evidence="2">Uncharacterized protein LOC115211594</fullName>
    </submittedName>
</protein>
<dbReference type="Pfam" id="PF14651">
    <property type="entry name" value="Lipocalin_7"/>
    <property type="match status" value="1"/>
</dbReference>
<dbReference type="Gene3D" id="2.40.128.20">
    <property type="match status" value="1"/>
</dbReference>
<proteinExistence type="predicted"/>
<sequence length="138" mass="15617">MGNFIGKWEQFDEDIENADAFFKAAGMNDESKIEEMKKTRAIMECQADGDGYKSIYTDMNSGMSKEYHFKVGEPFESDDLHGMKFKAVITLESPTKVKECYTEWSPSEITILREIDGDILTVTFTAKGVSAKCRAKKI</sequence>
<name>A0A6P7SCY0_9MOLL</name>
<dbReference type="RefSeq" id="XP_029636025.1">
    <property type="nucleotide sequence ID" value="XM_029780165.2"/>
</dbReference>
<evidence type="ECO:0000313" key="1">
    <source>
        <dbReference type="Proteomes" id="UP000515154"/>
    </source>
</evidence>